<dbReference type="Pfam" id="PF26383">
    <property type="entry name" value="DUF6079_2nd"/>
    <property type="match status" value="1"/>
</dbReference>
<dbReference type="Pfam" id="PF26384">
    <property type="entry name" value="DUF6079_3rd"/>
    <property type="match status" value="2"/>
</dbReference>
<feature type="region of interest" description="Disordered" evidence="1">
    <location>
        <begin position="1029"/>
        <end position="1051"/>
    </location>
</feature>
<protein>
    <submittedName>
        <fullName evidence="8">ATP-binding protein</fullName>
    </submittedName>
</protein>
<dbReference type="InterPro" id="IPR058571">
    <property type="entry name" value="DUF6079_3rd"/>
</dbReference>
<feature type="domain" description="DUF6079" evidence="3">
    <location>
        <begin position="263"/>
        <end position="474"/>
    </location>
</feature>
<feature type="domain" description="DUF6079" evidence="4">
    <location>
        <begin position="479"/>
        <end position="582"/>
    </location>
</feature>
<evidence type="ECO:0000256" key="1">
    <source>
        <dbReference type="SAM" id="MobiDB-lite"/>
    </source>
</evidence>
<dbReference type="InterPro" id="IPR045725">
    <property type="entry name" value="DUF6079_N"/>
</dbReference>
<evidence type="ECO:0000313" key="9">
    <source>
        <dbReference type="Proteomes" id="UP000298602"/>
    </source>
</evidence>
<keyword evidence="8" id="KW-0547">Nucleotide-binding</keyword>
<dbReference type="InterPro" id="IPR058573">
    <property type="entry name" value="DUF6079_5th"/>
</dbReference>
<feature type="domain" description="DUF6079" evidence="6">
    <location>
        <begin position="865"/>
        <end position="1069"/>
    </location>
</feature>
<feature type="compositionally biased region" description="Basic and acidic residues" evidence="1">
    <location>
        <begin position="1038"/>
        <end position="1051"/>
    </location>
</feature>
<dbReference type="Pfam" id="PF26387">
    <property type="entry name" value="DUF6079_5th"/>
    <property type="match status" value="1"/>
</dbReference>
<evidence type="ECO:0000259" key="4">
    <source>
        <dbReference type="Pfam" id="PF26384"/>
    </source>
</evidence>
<feature type="domain" description="DUF6079" evidence="4">
    <location>
        <begin position="590"/>
        <end position="713"/>
    </location>
</feature>
<sequence length="1276" mass="143598">MKYVDLIQFEPIESVVQLRDADEAAAARQLVQTYVISGEMAEKLINLVVPQLQFDRPMDNKGLLVVGNYGTGKSHLMSVISALAENGDLATHLNDKSVAGAAGKISGRFKVVRTEIGATTMSLRDILVAELEEHLAAMGVSYSFPPADKVSNNKRSFEEMMAAFHQEYPDHGLLLVVDELLDYLRTRKDQELILDLNFLREIGEVCKDLRFRFIAGVQEAIFDSPRFAFVADSIRRVKDRFEQILIARKDVKFVVAERLLKKTADQQVRIREYLTPFAKFYGRMNERMDEFVRLFPVHPDYIDTFERVTAVEKREVLKTLSLAMKKLLNQNVPDDRPGVIAYDGYWTILRENPSFRAVPDIKAVIDCSMVLESRIQQAFTRPAYKPMALRIIHALSVHRLTIGDIYAPLGATAEELRDTLCLFQPGIEDLGGDPADDLLSQVETVLREIHKTVSGQFISFNPDNRQYYLDLKKTDDFDALIEKRAESLDSSQLDRYYYEALRRVMECTDQTYVTGYKIWQHELEWLERKAARQGYLFFGAPNERSTAVPPRDFYLYFIQPFDPPHFRDEKKADEVFFRLNLKTANERESTRIEKENSSSFVSIRGSDPAEEFRTALRSYAAALDLASTASGHAKSTYESKASNFLRDLVRWLQKNMTTAFEVTYQGRAKLLTEWTKGSGQKFASISVNSRFNFRDLVNTIAGICLGPHFQDQAPEYPFFSVLITGANRAQAAQDALRAIAGQNRTKQATAVLDALELLDGERLDPYRSKYAKHVLGVAKKKGHGQVVNRSELIQDVLGVQYLAPQSLRLEPEWAVVVVAALVYAGEVVLSIPGKKFDATGLAQLAGTGIDELAQFKHIERPKDWNLPALKALFELLGLTPGMAQLVTQGKDEPVQELQAKVTKYVEDIVRTQQALRDGFHFWGQRLYSDSELATRKSQLETTKSFLESLQAYTTTGKLKNFRYDASEVTAHRSGLESLAEIKSLEELVADLGSTASYLSTAEAVLPTGHEWIDKMNAVRTEVLTAVMSHGSRVSGQKDSGRATRDPRPELQRKLGDLKKAYLLAYLSMHAKARLGVNEDKRKAQLMGDERLKDLQKLSTIDLMPRQHVSDFQNRLAGLRSCFALTEQELEASPVCPHCNFKPGAEPPAAPAATMLDALDGELDKLVENWTQTLLANLEDPTAKENLSLLKPEARKLVDGFIKRRRLPDDVGQDFIHALQEVLSGLTKVSVKIADLRDALLSGGSPVTPAEMRKRFEEYLDGLTKGKEPGKVRIILE</sequence>
<evidence type="ECO:0000259" key="5">
    <source>
        <dbReference type="Pfam" id="PF26385"/>
    </source>
</evidence>
<dbReference type="InterPro" id="IPR058569">
    <property type="entry name" value="DUF6079_2nd"/>
</dbReference>
<dbReference type="Pfam" id="PF26388">
    <property type="entry name" value="DUF6079_6th"/>
    <property type="match status" value="1"/>
</dbReference>
<dbReference type="Pfam" id="PF19557">
    <property type="entry name" value="DUF6079_1st"/>
    <property type="match status" value="1"/>
</dbReference>
<dbReference type="Proteomes" id="UP000298602">
    <property type="component" value="Chromosome"/>
</dbReference>
<dbReference type="AlphaFoldDB" id="A0A4P8L2G5"/>
<evidence type="ECO:0000259" key="7">
    <source>
        <dbReference type="Pfam" id="PF26388"/>
    </source>
</evidence>
<organism evidence="8 9">
    <name type="scientific">Desulfoglaeba alkanexedens ALDC</name>
    <dbReference type="NCBI Taxonomy" id="980445"/>
    <lineage>
        <taxon>Bacteria</taxon>
        <taxon>Pseudomonadati</taxon>
        <taxon>Thermodesulfobacteriota</taxon>
        <taxon>Syntrophobacteria</taxon>
        <taxon>Syntrophobacterales</taxon>
        <taxon>Syntrophobacteraceae</taxon>
        <taxon>Desulfoglaeba</taxon>
    </lineage>
</organism>
<proteinExistence type="predicted"/>
<keyword evidence="9" id="KW-1185">Reference proteome</keyword>
<dbReference type="KEGG" id="dax:FDQ92_07965"/>
<reference evidence="8 9" key="1">
    <citation type="submission" date="2019-05" db="EMBL/GenBank/DDBJ databases">
        <title>The Complete Genome Sequence of the n-alkane-degrading Desulfoglaeba alkanexedens ALDC reveals multiple alkylsuccinate synthase gene clusters.</title>
        <authorList>
            <person name="Callaghan A.V."/>
            <person name="Davidova I.A."/>
            <person name="Duncan K.E."/>
            <person name="Morris B."/>
            <person name="McInerney M.J."/>
        </authorList>
    </citation>
    <scope>NUCLEOTIDE SEQUENCE [LARGE SCALE GENOMIC DNA]</scope>
    <source>
        <strain evidence="8 9">ALDC</strain>
    </source>
</reference>
<dbReference type="OrthoDB" id="8780745at2"/>
<gene>
    <name evidence="8" type="ORF">FDQ92_07965</name>
</gene>
<dbReference type="InterPro" id="IPR058572">
    <property type="entry name" value="DUF6079_4th"/>
</dbReference>
<feature type="domain" description="DUF6079" evidence="2">
    <location>
        <begin position="19"/>
        <end position="248"/>
    </location>
</feature>
<evidence type="ECO:0000313" key="8">
    <source>
        <dbReference type="EMBL" id="QCQ22107.1"/>
    </source>
</evidence>
<feature type="domain" description="DUF6079" evidence="5">
    <location>
        <begin position="728"/>
        <end position="860"/>
    </location>
</feature>
<evidence type="ECO:0000259" key="3">
    <source>
        <dbReference type="Pfam" id="PF26383"/>
    </source>
</evidence>
<dbReference type="EMBL" id="CP040098">
    <property type="protein sequence ID" value="QCQ22107.1"/>
    <property type="molecule type" value="Genomic_DNA"/>
</dbReference>
<evidence type="ECO:0000259" key="2">
    <source>
        <dbReference type="Pfam" id="PF19557"/>
    </source>
</evidence>
<dbReference type="GO" id="GO:0005524">
    <property type="term" value="F:ATP binding"/>
    <property type="evidence" value="ECO:0007669"/>
    <property type="project" value="UniProtKB-KW"/>
</dbReference>
<accession>A0A4P8L2G5</accession>
<dbReference type="RefSeq" id="WP_137424076.1">
    <property type="nucleotide sequence ID" value="NZ_CP040098.1"/>
</dbReference>
<name>A0A4P8L2G5_9BACT</name>
<evidence type="ECO:0000259" key="6">
    <source>
        <dbReference type="Pfam" id="PF26387"/>
    </source>
</evidence>
<dbReference type="InterPro" id="IPR058574">
    <property type="entry name" value="DUF6079_6th"/>
</dbReference>
<keyword evidence="8" id="KW-0067">ATP-binding</keyword>
<feature type="domain" description="DUF6079" evidence="7">
    <location>
        <begin position="1077"/>
        <end position="1168"/>
    </location>
</feature>
<reference evidence="8 9" key="2">
    <citation type="submission" date="2019-05" db="EMBL/GenBank/DDBJ databases">
        <authorList>
            <person name="Suflita J.M."/>
            <person name="Marks C.R."/>
        </authorList>
    </citation>
    <scope>NUCLEOTIDE SEQUENCE [LARGE SCALE GENOMIC DNA]</scope>
    <source>
        <strain evidence="8 9">ALDC</strain>
    </source>
</reference>
<dbReference type="Pfam" id="PF26385">
    <property type="entry name" value="DUF6079_4th"/>
    <property type="match status" value="1"/>
</dbReference>